<dbReference type="EMBL" id="BNCH01000006">
    <property type="protein sequence ID" value="GHF03323.1"/>
    <property type="molecule type" value="Genomic_DNA"/>
</dbReference>
<evidence type="ECO:0000256" key="1">
    <source>
        <dbReference type="ARBA" id="ARBA00004370"/>
    </source>
</evidence>
<feature type="signal peptide" evidence="4">
    <location>
        <begin position="1"/>
        <end position="25"/>
    </location>
</feature>
<name>A0ABQ3J6V9_9RHOB</name>
<evidence type="ECO:0000256" key="2">
    <source>
        <dbReference type="ARBA" id="ARBA00022452"/>
    </source>
</evidence>
<dbReference type="InterPro" id="IPR039910">
    <property type="entry name" value="D15-like"/>
</dbReference>
<dbReference type="Gene3D" id="3.10.20.310">
    <property type="entry name" value="membrane protein fhac"/>
    <property type="match status" value="1"/>
</dbReference>
<feature type="domain" description="Bacterial surface antigen (D15)" evidence="5">
    <location>
        <begin position="302"/>
        <end position="599"/>
    </location>
</feature>
<evidence type="ECO:0000313" key="6">
    <source>
        <dbReference type="EMBL" id="GHF03323.1"/>
    </source>
</evidence>
<evidence type="ECO:0000256" key="3">
    <source>
        <dbReference type="ARBA" id="ARBA00023136"/>
    </source>
</evidence>
<dbReference type="InterPro" id="IPR000184">
    <property type="entry name" value="Bac_surfAg_D15"/>
</dbReference>
<keyword evidence="7" id="KW-1185">Reference proteome</keyword>
<evidence type="ECO:0000256" key="4">
    <source>
        <dbReference type="SAM" id="SignalP"/>
    </source>
</evidence>
<evidence type="ECO:0000259" key="5">
    <source>
        <dbReference type="Pfam" id="PF01103"/>
    </source>
</evidence>
<dbReference type="Gene3D" id="2.40.160.50">
    <property type="entry name" value="membrane protein fhac: a member of the omp85/tpsb transporter family"/>
    <property type="match status" value="1"/>
</dbReference>
<comment type="subcellular location">
    <subcellularLocation>
        <location evidence="1">Membrane</location>
    </subcellularLocation>
</comment>
<keyword evidence="2" id="KW-1134">Transmembrane beta strand</keyword>
<dbReference type="Pfam" id="PF01103">
    <property type="entry name" value="Omp85"/>
    <property type="match status" value="1"/>
</dbReference>
<evidence type="ECO:0000313" key="7">
    <source>
        <dbReference type="Proteomes" id="UP000609802"/>
    </source>
</evidence>
<keyword evidence="4" id="KW-0732">Signal</keyword>
<proteinExistence type="predicted"/>
<organism evidence="6 7">
    <name type="scientific">Aliiroseovarius zhejiangensis</name>
    <dbReference type="NCBI Taxonomy" id="1632025"/>
    <lineage>
        <taxon>Bacteria</taxon>
        <taxon>Pseudomonadati</taxon>
        <taxon>Pseudomonadota</taxon>
        <taxon>Alphaproteobacteria</taxon>
        <taxon>Rhodobacterales</taxon>
        <taxon>Paracoccaceae</taxon>
        <taxon>Aliiroseovarius</taxon>
    </lineage>
</organism>
<protein>
    <submittedName>
        <fullName evidence="6">Outer membrane protein assembly factor</fullName>
    </submittedName>
</protein>
<sequence>MRFTFGKALLFLTFTYCGPLQPAMALDVVNFSVAGADDELEDELKSASLVLSSEGDAEKDSRDVFAAALAEYGQLVQTLYANGYYGGVVRVRVDGREAAQIPPFDVPGSIRRIDISVNPGPQFRFGTAKAAPLAPNTEMPDEFRTGEIARSVTVQQAVDVAVLGWREAGYAKVDLAGQTITANHANAQLSASLAFAPGPKVRFGKLRQNTESAVRTDRIARIAGFPEGRVFSPDDLETVAKRLRRTGAFSSVTLTEADTLGPGNTMDIGLALVDEAPRRFGFGAELGSIEGLQLTAFWLHRNMFGGAERFRVDGEVAGIGSQHGGIDYYLDARLDQPATFGPDTHAFVFGSLAYEDEPGYISRSAGLGGGVKRIFSDTLEGELGAALLYSETTDVLGDRRFFLFALPASLTWDRRNDKLDTTRGTYLKAEAIPFVSVDTGGTGAWLYGDGRAYRGFGAEDRFVLAGRVQVGSVFAGNSNDIPPDYLFYSGGGGTVRGQPYKSLGLDAGGGEITGGQSFAVLSAELRAQITDKIGVVGFVDAGHVAGGSLFDGDGNWHTGGGIGVRYKTPIGPLRLDVAGPISGDTGDGVQVYIGIGQAF</sequence>
<reference evidence="7" key="1">
    <citation type="journal article" date="2019" name="Int. J. Syst. Evol. Microbiol.">
        <title>The Global Catalogue of Microorganisms (GCM) 10K type strain sequencing project: providing services to taxonomists for standard genome sequencing and annotation.</title>
        <authorList>
            <consortium name="The Broad Institute Genomics Platform"/>
            <consortium name="The Broad Institute Genome Sequencing Center for Infectious Disease"/>
            <person name="Wu L."/>
            <person name="Ma J."/>
        </authorList>
    </citation>
    <scope>NUCLEOTIDE SEQUENCE [LARGE SCALE GENOMIC DNA]</scope>
    <source>
        <strain evidence="7">KCTC 42443</strain>
    </source>
</reference>
<dbReference type="PANTHER" id="PTHR12815:SF42">
    <property type="entry name" value="BACTERIAL SURFACE ANTIGEN (D15) DOMAIN-CONTAINING PROTEIN"/>
    <property type="match status" value="1"/>
</dbReference>
<feature type="chain" id="PRO_5046812019" evidence="4">
    <location>
        <begin position="26"/>
        <end position="599"/>
    </location>
</feature>
<dbReference type="PANTHER" id="PTHR12815">
    <property type="entry name" value="SORTING AND ASSEMBLY MACHINERY SAMM50 PROTEIN FAMILY MEMBER"/>
    <property type="match status" value="1"/>
</dbReference>
<comment type="caution">
    <text evidence="6">The sequence shown here is derived from an EMBL/GenBank/DDBJ whole genome shotgun (WGS) entry which is preliminary data.</text>
</comment>
<keyword evidence="3" id="KW-0472">Membrane</keyword>
<gene>
    <name evidence="6" type="ORF">GCM10016455_25740</name>
</gene>
<accession>A0ABQ3J6V9</accession>
<keyword evidence="2" id="KW-0812">Transmembrane</keyword>
<dbReference type="Proteomes" id="UP000609802">
    <property type="component" value="Unassembled WGS sequence"/>
</dbReference>